<protein>
    <recommendedName>
        <fullName evidence="4">Beta/gamma crystallin 'Greek key' domain-containing protein</fullName>
    </recommendedName>
</protein>
<reference evidence="2 3" key="1">
    <citation type="journal article" date="2019" name="Nat. Ecol. Evol.">
        <title>Megaphylogeny resolves global patterns of mushroom evolution.</title>
        <authorList>
            <person name="Varga T."/>
            <person name="Krizsan K."/>
            <person name="Foldi C."/>
            <person name="Dima B."/>
            <person name="Sanchez-Garcia M."/>
            <person name="Sanchez-Ramirez S."/>
            <person name="Szollosi G.J."/>
            <person name="Szarkandi J.G."/>
            <person name="Papp V."/>
            <person name="Albert L."/>
            <person name="Andreopoulos W."/>
            <person name="Angelini C."/>
            <person name="Antonin V."/>
            <person name="Barry K.W."/>
            <person name="Bougher N.L."/>
            <person name="Buchanan P."/>
            <person name="Buyck B."/>
            <person name="Bense V."/>
            <person name="Catcheside P."/>
            <person name="Chovatia M."/>
            <person name="Cooper J."/>
            <person name="Damon W."/>
            <person name="Desjardin D."/>
            <person name="Finy P."/>
            <person name="Geml J."/>
            <person name="Haridas S."/>
            <person name="Hughes K."/>
            <person name="Justo A."/>
            <person name="Karasinski D."/>
            <person name="Kautmanova I."/>
            <person name="Kiss B."/>
            <person name="Kocsube S."/>
            <person name="Kotiranta H."/>
            <person name="LaButti K.M."/>
            <person name="Lechner B.E."/>
            <person name="Liimatainen K."/>
            <person name="Lipzen A."/>
            <person name="Lukacs Z."/>
            <person name="Mihaltcheva S."/>
            <person name="Morgado L.N."/>
            <person name="Niskanen T."/>
            <person name="Noordeloos M.E."/>
            <person name="Ohm R.A."/>
            <person name="Ortiz-Santana B."/>
            <person name="Ovrebo C."/>
            <person name="Racz N."/>
            <person name="Riley R."/>
            <person name="Savchenko A."/>
            <person name="Shiryaev A."/>
            <person name="Soop K."/>
            <person name="Spirin V."/>
            <person name="Szebenyi C."/>
            <person name="Tomsovsky M."/>
            <person name="Tulloss R.E."/>
            <person name="Uehling J."/>
            <person name="Grigoriev I.V."/>
            <person name="Vagvolgyi C."/>
            <person name="Papp T."/>
            <person name="Martin F.M."/>
            <person name="Miettinen O."/>
            <person name="Hibbett D.S."/>
            <person name="Nagy L.G."/>
        </authorList>
    </citation>
    <scope>NUCLEOTIDE SEQUENCE [LARGE SCALE GENOMIC DNA]</scope>
    <source>
        <strain evidence="2 3">CBS 309.79</strain>
    </source>
</reference>
<dbReference type="Proteomes" id="UP000305067">
    <property type="component" value="Unassembled WGS sequence"/>
</dbReference>
<sequence>MRFSLATLSLAAAGSLVSGATVDTRAVEADLTSRSVSWLHVCDGTNFTGLCWDYISDLFENGCYNLPWEQADVISSMDRRGGARCSAYQNEHCTGYYHSVDNQKWSWPYLDPNPASPQMNNAISSINCWFG</sequence>
<dbReference type="AlphaFoldDB" id="A0A5C3Q5K7"/>
<organism evidence="2 3">
    <name type="scientific">Pterulicium gracile</name>
    <dbReference type="NCBI Taxonomy" id="1884261"/>
    <lineage>
        <taxon>Eukaryota</taxon>
        <taxon>Fungi</taxon>
        <taxon>Dikarya</taxon>
        <taxon>Basidiomycota</taxon>
        <taxon>Agaricomycotina</taxon>
        <taxon>Agaricomycetes</taxon>
        <taxon>Agaricomycetidae</taxon>
        <taxon>Agaricales</taxon>
        <taxon>Pleurotineae</taxon>
        <taxon>Pterulaceae</taxon>
        <taxon>Pterulicium</taxon>
    </lineage>
</organism>
<evidence type="ECO:0000256" key="1">
    <source>
        <dbReference type="SAM" id="SignalP"/>
    </source>
</evidence>
<feature type="signal peptide" evidence="1">
    <location>
        <begin position="1"/>
        <end position="19"/>
    </location>
</feature>
<feature type="chain" id="PRO_5023028905" description="Beta/gamma crystallin 'Greek key' domain-containing protein" evidence="1">
    <location>
        <begin position="20"/>
        <end position="131"/>
    </location>
</feature>
<evidence type="ECO:0000313" key="2">
    <source>
        <dbReference type="EMBL" id="TFK97272.1"/>
    </source>
</evidence>
<evidence type="ECO:0000313" key="3">
    <source>
        <dbReference type="Proteomes" id="UP000305067"/>
    </source>
</evidence>
<gene>
    <name evidence="2" type="ORF">BDV98DRAFT_596876</name>
</gene>
<dbReference type="Gene3D" id="2.60.20.10">
    <property type="entry name" value="Crystallins"/>
    <property type="match status" value="1"/>
</dbReference>
<accession>A0A5C3Q5K7</accession>
<keyword evidence="3" id="KW-1185">Reference proteome</keyword>
<proteinExistence type="predicted"/>
<dbReference type="EMBL" id="ML178849">
    <property type="protein sequence ID" value="TFK97272.1"/>
    <property type="molecule type" value="Genomic_DNA"/>
</dbReference>
<keyword evidence="1" id="KW-0732">Signal</keyword>
<evidence type="ECO:0008006" key="4">
    <source>
        <dbReference type="Google" id="ProtNLM"/>
    </source>
</evidence>
<name>A0A5C3Q5K7_9AGAR</name>